<dbReference type="Gene3D" id="3.30.200.20">
    <property type="entry name" value="Phosphorylase Kinase, domain 1"/>
    <property type="match status" value="1"/>
</dbReference>
<dbReference type="OrthoDB" id="3171511at2"/>
<dbReference type="Proteomes" id="UP000254664">
    <property type="component" value="Unassembled WGS sequence"/>
</dbReference>
<dbReference type="InterPro" id="IPR011009">
    <property type="entry name" value="Kinase-like_dom_sf"/>
</dbReference>
<name>A0A381J5J0_9CLOT</name>
<evidence type="ECO:0000313" key="2">
    <source>
        <dbReference type="EMBL" id="SUY46574.1"/>
    </source>
</evidence>
<keyword evidence="3" id="KW-1185">Reference proteome</keyword>
<dbReference type="Gene3D" id="3.90.1200.10">
    <property type="match status" value="1"/>
</dbReference>
<dbReference type="Pfam" id="PF01636">
    <property type="entry name" value="APH"/>
    <property type="match status" value="1"/>
</dbReference>
<dbReference type="PANTHER" id="PTHR21310">
    <property type="entry name" value="AMINOGLYCOSIDE PHOSPHOTRANSFERASE-RELATED-RELATED"/>
    <property type="match status" value="1"/>
</dbReference>
<dbReference type="AlphaFoldDB" id="A0A381J5J0"/>
<sequence length="336" mass="39253">MIELKDLERYAKESLLKTELKIPKESEIVFSVLGKGEYNINYLFSHPFTGEKLVLRLNTKSQIHLDNQIEYEYKTLELLEKSKRTPKPLYVDSTRSILPYGILVMEYLPGRALSYSTDLEIAARCLGDIHSINLPINNHLIKPKDPLVAIVDECIEMSLVYLKSNLADHNVKEIILNITEKAKDLVLKRNLPVTRRCLINTELNSGNFLINGERKGNYIIDWEKPILGEPEQDLGHFLAPTTTFWKTDVILTREEIDFFVKAYINRVSDNFDTEYIEEKLNYYLAITCLRGITWCSMAFIEYQNPDKLIRNEFTYNKIKKYLEIDFLNNIMKSYFI</sequence>
<dbReference type="RefSeq" id="WP_115640626.1">
    <property type="nucleotide sequence ID" value="NZ_UFWZ01000001.1"/>
</dbReference>
<evidence type="ECO:0000259" key="1">
    <source>
        <dbReference type="Pfam" id="PF01636"/>
    </source>
</evidence>
<reference evidence="2 3" key="1">
    <citation type="submission" date="2018-06" db="EMBL/GenBank/DDBJ databases">
        <authorList>
            <consortium name="Pathogen Informatics"/>
            <person name="Doyle S."/>
        </authorList>
    </citation>
    <scope>NUCLEOTIDE SEQUENCE [LARGE SCALE GENOMIC DNA]</scope>
    <source>
        <strain evidence="2 3">NCTC9836</strain>
    </source>
</reference>
<dbReference type="InterPro" id="IPR002575">
    <property type="entry name" value="Aminoglycoside_PTrfase"/>
</dbReference>
<keyword evidence="2" id="KW-0808">Transferase</keyword>
<gene>
    <name evidence="2" type="ORF">NCTC9836_00870</name>
</gene>
<proteinExistence type="predicted"/>
<dbReference type="GO" id="GO:0016740">
    <property type="term" value="F:transferase activity"/>
    <property type="evidence" value="ECO:0007669"/>
    <property type="project" value="UniProtKB-KW"/>
</dbReference>
<dbReference type="InterPro" id="IPR051678">
    <property type="entry name" value="AGP_Transferase"/>
</dbReference>
<protein>
    <submittedName>
        <fullName evidence="2">Aminoglycoside phosphotransferase</fullName>
    </submittedName>
</protein>
<dbReference type="SUPFAM" id="SSF56112">
    <property type="entry name" value="Protein kinase-like (PK-like)"/>
    <property type="match status" value="1"/>
</dbReference>
<evidence type="ECO:0000313" key="3">
    <source>
        <dbReference type="Proteomes" id="UP000254664"/>
    </source>
</evidence>
<dbReference type="EMBL" id="UFWZ01000001">
    <property type="protein sequence ID" value="SUY46574.1"/>
    <property type="molecule type" value="Genomic_DNA"/>
</dbReference>
<accession>A0A381J5J0</accession>
<organism evidence="2 3">
    <name type="scientific">Clostridium putrefaciens</name>
    <dbReference type="NCBI Taxonomy" id="99675"/>
    <lineage>
        <taxon>Bacteria</taxon>
        <taxon>Bacillati</taxon>
        <taxon>Bacillota</taxon>
        <taxon>Clostridia</taxon>
        <taxon>Eubacteriales</taxon>
        <taxon>Clostridiaceae</taxon>
        <taxon>Clostridium</taxon>
    </lineage>
</organism>
<feature type="domain" description="Aminoglycoside phosphotransferase" evidence="1">
    <location>
        <begin position="32"/>
        <end position="243"/>
    </location>
</feature>